<protein>
    <submittedName>
        <fullName evidence="9">Uncharacterized protein</fullName>
    </submittedName>
</protein>
<feature type="domain" description="Myb-like" evidence="7">
    <location>
        <begin position="143"/>
        <end position="193"/>
    </location>
</feature>
<keyword evidence="4" id="KW-0238">DNA-binding</keyword>
<dbReference type="Pfam" id="PF13921">
    <property type="entry name" value="Myb_DNA-bind_6"/>
    <property type="match status" value="1"/>
</dbReference>
<evidence type="ECO:0000256" key="3">
    <source>
        <dbReference type="ARBA" id="ARBA00023015"/>
    </source>
</evidence>
<keyword evidence="6" id="KW-0539">Nucleus</keyword>
<evidence type="ECO:0000256" key="1">
    <source>
        <dbReference type="ARBA" id="ARBA00004123"/>
    </source>
</evidence>
<accession>A0ABD0U787</accession>
<keyword evidence="10" id="KW-1185">Reference proteome</keyword>
<keyword evidence="5" id="KW-0804">Transcription</keyword>
<dbReference type="InterPro" id="IPR001005">
    <property type="entry name" value="SANT/Myb"/>
</dbReference>
<dbReference type="Gene3D" id="1.10.10.60">
    <property type="entry name" value="Homeodomain-like"/>
    <property type="match status" value="2"/>
</dbReference>
<dbReference type="Proteomes" id="UP001552299">
    <property type="component" value="Unassembled WGS sequence"/>
</dbReference>
<evidence type="ECO:0000313" key="10">
    <source>
        <dbReference type="Proteomes" id="UP001552299"/>
    </source>
</evidence>
<dbReference type="AlphaFoldDB" id="A0ABD0U787"/>
<dbReference type="FunFam" id="1.10.10.60:FF:000060">
    <property type="entry name" value="MYB transcription factor"/>
    <property type="match status" value="1"/>
</dbReference>
<dbReference type="CDD" id="cd00167">
    <property type="entry name" value="SANT"/>
    <property type="match status" value="2"/>
</dbReference>
<dbReference type="InterPro" id="IPR009057">
    <property type="entry name" value="Homeodomain-like_sf"/>
</dbReference>
<dbReference type="GO" id="GO:0005634">
    <property type="term" value="C:nucleus"/>
    <property type="evidence" value="ECO:0007669"/>
    <property type="project" value="UniProtKB-SubCell"/>
</dbReference>
<dbReference type="InterPro" id="IPR017930">
    <property type="entry name" value="Myb_dom"/>
</dbReference>
<sequence length="700" mass="77284">MAPQHFSSTDNGMANRYIEAEAQAEANSPSPSSSKSFFSQMVSLPINPSCSLSTHNFFPFMGNSDTNEVLAENHNGADAEEDNLNESTGQSSLCARGHWRPEEDSKLKALVSIYGPQNWNLIAEKLEGRSGKSCRLRWFNQLDPTINRSAFTEEEEEKLMAAHRLYGNKWAMIARLFPGRTDNAVKNHWHVIMARKFREQSNAYRRRKLSQAIDRRVEEITPNHPFPSSIVDYSSFPPHLLPNGGKNSFLGHFESHTKEKPLDFLSVDIGVESPVIPIWISFPNFRLHVFSPHILHGLGTLYDHPLKVDNATSIGSHPSVWDVRHLLSSIPEIVHSNANSLINSDGNATIAKGNMFNVVIPTLTPTFPINDLVVDALNAMNAVIDLLAVAFIRGNIVEPVSGSEEVGVSVPSGLVPVVWEDLSDVSPYVGVDPSNIFLPMSNNDSVSLECFRVDMGAKTCLFNVKASPISSTRSDVGNEANYGGNSGSLEPVARKAVSPMDVLVSDVPVESDDNVVACVVLPCNLRENGNVMFIDVPIKLISSDDLKAKLSSNLIETRVDQSGWLDGYVSSSYGDVRVNLDEPLDEFYELYSLNGDFCLAAGLSRASIVVLVVLVDDFMVVVASSEISASCCFLEPNESAHRHQAHTCFAPLKRRGRSRGEIILCGHWTLDTAFVRRRIRYSHVTQYQAVLSRCTEPRTE</sequence>
<evidence type="ECO:0000256" key="4">
    <source>
        <dbReference type="ARBA" id="ARBA00023125"/>
    </source>
</evidence>
<dbReference type="InterPro" id="IPR050560">
    <property type="entry name" value="MYB_TF"/>
</dbReference>
<name>A0ABD0U787_DENTH</name>
<feature type="domain" description="HTH myb-type" evidence="8">
    <location>
        <begin position="143"/>
        <end position="197"/>
    </location>
</feature>
<gene>
    <name evidence="9" type="ORF">M5K25_022965</name>
</gene>
<dbReference type="PANTHER" id="PTHR45614:SF175">
    <property type="entry name" value="TRANSCRIPTION FACTOR MYB105-RELATED"/>
    <property type="match status" value="1"/>
</dbReference>
<keyword evidence="3" id="KW-0805">Transcription regulation</keyword>
<dbReference type="EMBL" id="JANQDX010000017">
    <property type="protein sequence ID" value="KAL0908469.1"/>
    <property type="molecule type" value="Genomic_DNA"/>
</dbReference>
<feature type="domain" description="HTH myb-type" evidence="8">
    <location>
        <begin position="96"/>
        <end position="142"/>
    </location>
</feature>
<reference evidence="9 10" key="1">
    <citation type="journal article" date="2024" name="Plant Biotechnol. J.">
        <title>Dendrobium thyrsiflorum genome and its molecular insights into genes involved in important horticultural traits.</title>
        <authorList>
            <person name="Chen B."/>
            <person name="Wang J.Y."/>
            <person name="Zheng P.J."/>
            <person name="Li K.L."/>
            <person name="Liang Y.M."/>
            <person name="Chen X.F."/>
            <person name="Zhang C."/>
            <person name="Zhao X."/>
            <person name="He X."/>
            <person name="Zhang G.Q."/>
            <person name="Liu Z.J."/>
            <person name="Xu Q."/>
        </authorList>
    </citation>
    <scope>NUCLEOTIDE SEQUENCE [LARGE SCALE GENOMIC DNA]</scope>
    <source>
        <strain evidence="9">GZMU011</strain>
    </source>
</reference>
<dbReference type="PANTHER" id="PTHR45614">
    <property type="entry name" value="MYB PROTEIN-RELATED"/>
    <property type="match status" value="1"/>
</dbReference>
<evidence type="ECO:0000259" key="8">
    <source>
        <dbReference type="PROSITE" id="PS51294"/>
    </source>
</evidence>
<comment type="subcellular location">
    <subcellularLocation>
        <location evidence="1">Nucleus</location>
    </subcellularLocation>
</comment>
<evidence type="ECO:0000256" key="6">
    <source>
        <dbReference type="ARBA" id="ARBA00023242"/>
    </source>
</evidence>
<dbReference type="SMART" id="SM00717">
    <property type="entry name" value="SANT"/>
    <property type="match status" value="2"/>
</dbReference>
<evidence type="ECO:0000256" key="2">
    <source>
        <dbReference type="ARBA" id="ARBA00022737"/>
    </source>
</evidence>
<evidence type="ECO:0000259" key="7">
    <source>
        <dbReference type="PROSITE" id="PS50090"/>
    </source>
</evidence>
<organism evidence="9 10">
    <name type="scientific">Dendrobium thyrsiflorum</name>
    <name type="common">Pinecone-like raceme dendrobium</name>
    <name type="synonym">Orchid</name>
    <dbReference type="NCBI Taxonomy" id="117978"/>
    <lineage>
        <taxon>Eukaryota</taxon>
        <taxon>Viridiplantae</taxon>
        <taxon>Streptophyta</taxon>
        <taxon>Embryophyta</taxon>
        <taxon>Tracheophyta</taxon>
        <taxon>Spermatophyta</taxon>
        <taxon>Magnoliopsida</taxon>
        <taxon>Liliopsida</taxon>
        <taxon>Asparagales</taxon>
        <taxon>Orchidaceae</taxon>
        <taxon>Epidendroideae</taxon>
        <taxon>Malaxideae</taxon>
        <taxon>Dendrobiinae</taxon>
        <taxon>Dendrobium</taxon>
    </lineage>
</organism>
<dbReference type="SUPFAM" id="SSF46689">
    <property type="entry name" value="Homeodomain-like"/>
    <property type="match status" value="1"/>
</dbReference>
<dbReference type="PROSITE" id="PS51294">
    <property type="entry name" value="HTH_MYB"/>
    <property type="match status" value="2"/>
</dbReference>
<dbReference type="GO" id="GO:0003677">
    <property type="term" value="F:DNA binding"/>
    <property type="evidence" value="ECO:0007669"/>
    <property type="project" value="UniProtKB-KW"/>
</dbReference>
<dbReference type="FunFam" id="1.10.10.60:FF:000356">
    <property type="entry name" value="MYB transcription factor"/>
    <property type="match status" value="1"/>
</dbReference>
<keyword evidence="2" id="KW-0677">Repeat</keyword>
<dbReference type="PROSITE" id="PS50090">
    <property type="entry name" value="MYB_LIKE"/>
    <property type="match status" value="2"/>
</dbReference>
<proteinExistence type="predicted"/>
<evidence type="ECO:0000256" key="5">
    <source>
        <dbReference type="ARBA" id="ARBA00023163"/>
    </source>
</evidence>
<comment type="caution">
    <text evidence="9">The sequence shown here is derived from an EMBL/GenBank/DDBJ whole genome shotgun (WGS) entry which is preliminary data.</text>
</comment>
<evidence type="ECO:0000313" key="9">
    <source>
        <dbReference type="EMBL" id="KAL0908469.1"/>
    </source>
</evidence>
<feature type="domain" description="Myb-like" evidence="7">
    <location>
        <begin position="96"/>
        <end position="142"/>
    </location>
</feature>